<dbReference type="STRING" id="81972.D7KSC2"/>
<keyword evidence="2" id="KW-1185">Reference proteome</keyword>
<accession>D7KSC2</accession>
<dbReference type="AlphaFoldDB" id="D7KSC2"/>
<name>D7KSC2_ARALL</name>
<dbReference type="Proteomes" id="UP000008694">
    <property type="component" value="Unassembled WGS sequence"/>
</dbReference>
<organism evidence="2">
    <name type="scientific">Arabidopsis lyrata subsp. lyrata</name>
    <name type="common">Lyre-leaved rock-cress</name>
    <dbReference type="NCBI Taxonomy" id="81972"/>
    <lineage>
        <taxon>Eukaryota</taxon>
        <taxon>Viridiplantae</taxon>
        <taxon>Streptophyta</taxon>
        <taxon>Embryophyta</taxon>
        <taxon>Tracheophyta</taxon>
        <taxon>Spermatophyta</taxon>
        <taxon>Magnoliopsida</taxon>
        <taxon>eudicotyledons</taxon>
        <taxon>Gunneridae</taxon>
        <taxon>Pentapetalae</taxon>
        <taxon>rosids</taxon>
        <taxon>malvids</taxon>
        <taxon>Brassicales</taxon>
        <taxon>Brassicaceae</taxon>
        <taxon>Camelineae</taxon>
        <taxon>Arabidopsis</taxon>
    </lineage>
</organism>
<reference evidence="2" key="1">
    <citation type="journal article" date="2011" name="Nat. Genet.">
        <title>The Arabidopsis lyrata genome sequence and the basis of rapid genome size change.</title>
        <authorList>
            <person name="Hu T.T."/>
            <person name="Pattyn P."/>
            <person name="Bakker E.G."/>
            <person name="Cao J."/>
            <person name="Cheng J.-F."/>
            <person name="Clark R.M."/>
            <person name="Fahlgren N."/>
            <person name="Fawcett J.A."/>
            <person name="Grimwood J."/>
            <person name="Gundlach H."/>
            <person name="Haberer G."/>
            <person name="Hollister J.D."/>
            <person name="Ossowski S."/>
            <person name="Ottilar R.P."/>
            <person name="Salamov A.A."/>
            <person name="Schneeberger K."/>
            <person name="Spannagl M."/>
            <person name="Wang X."/>
            <person name="Yang L."/>
            <person name="Nasrallah M.E."/>
            <person name="Bergelson J."/>
            <person name="Carrington J.C."/>
            <person name="Gaut B.S."/>
            <person name="Schmutz J."/>
            <person name="Mayer K.F.X."/>
            <person name="Van de Peer Y."/>
            <person name="Grigoriev I.V."/>
            <person name="Nordborg M."/>
            <person name="Weigel D."/>
            <person name="Guo Y.-L."/>
        </authorList>
    </citation>
    <scope>NUCLEOTIDE SEQUENCE [LARGE SCALE GENOMIC DNA]</scope>
    <source>
        <strain evidence="2">cv. MN47</strain>
    </source>
</reference>
<proteinExistence type="predicted"/>
<dbReference type="HOGENOM" id="CLU_2593003_0_0_1"/>
<evidence type="ECO:0000313" key="2">
    <source>
        <dbReference type="Proteomes" id="UP000008694"/>
    </source>
</evidence>
<evidence type="ECO:0000313" key="1">
    <source>
        <dbReference type="EMBL" id="EFH64677.1"/>
    </source>
</evidence>
<protein>
    <submittedName>
        <fullName evidence="1">Uncharacterized protein</fullName>
    </submittedName>
</protein>
<dbReference type="Gramene" id="scaffold_201199.1">
    <property type="protein sequence ID" value="scaffold_201199.1"/>
    <property type="gene ID" value="scaffold_201199.1"/>
</dbReference>
<sequence length="80" mass="8494">MAVIRMKICSPTATRDVMFTSAKVTADVGVEMGIIDSAYDSAAGTVEVAVKLGEEIIRRGGDEHVYGKMGETLCNTRPAT</sequence>
<dbReference type="EMBL" id="GL348714">
    <property type="protein sequence ID" value="EFH64677.1"/>
    <property type="molecule type" value="Genomic_DNA"/>
</dbReference>
<gene>
    <name evidence="1" type="ORF">ARALYDRAFT_894125</name>
</gene>